<dbReference type="EC" id="1.6.5.5" evidence="4"/>
<dbReference type="InterPro" id="IPR020843">
    <property type="entry name" value="ER"/>
</dbReference>
<dbReference type="InterPro" id="IPR013154">
    <property type="entry name" value="ADH-like_N"/>
</dbReference>
<dbReference type="Gene3D" id="3.90.180.10">
    <property type="entry name" value="Medium-chain alcohol dehydrogenases, catalytic domain"/>
    <property type="match status" value="1"/>
</dbReference>
<dbReference type="PANTHER" id="PTHR48106:SF13">
    <property type="entry name" value="QUINONE OXIDOREDUCTASE-RELATED"/>
    <property type="match status" value="1"/>
</dbReference>
<dbReference type="PANTHER" id="PTHR48106">
    <property type="entry name" value="QUINONE OXIDOREDUCTASE PIG3-RELATED"/>
    <property type="match status" value="1"/>
</dbReference>
<keyword evidence="2 4" id="KW-0560">Oxidoreductase</keyword>
<dbReference type="Pfam" id="PF00107">
    <property type="entry name" value="ADH_zinc_N"/>
    <property type="match status" value="1"/>
</dbReference>
<dbReference type="InterPro" id="IPR036291">
    <property type="entry name" value="NAD(P)-bd_dom_sf"/>
</dbReference>
<feature type="domain" description="Enoyl reductase (ER)" evidence="3">
    <location>
        <begin position="10"/>
        <end position="323"/>
    </location>
</feature>
<protein>
    <submittedName>
        <fullName evidence="4">NADPH2:quinone reductase</fullName>
        <ecNumber evidence="4">1.6.5.5</ecNumber>
    </submittedName>
</protein>
<evidence type="ECO:0000313" key="4">
    <source>
        <dbReference type="EMBL" id="MCP2312532.1"/>
    </source>
</evidence>
<keyword evidence="5" id="KW-1185">Reference proteome</keyword>
<dbReference type="InterPro" id="IPR011032">
    <property type="entry name" value="GroES-like_sf"/>
</dbReference>
<dbReference type="InterPro" id="IPR013149">
    <property type="entry name" value="ADH-like_C"/>
</dbReference>
<dbReference type="GO" id="GO:0003960">
    <property type="term" value="F:quinone reductase (NADPH) activity"/>
    <property type="evidence" value="ECO:0007669"/>
    <property type="project" value="UniProtKB-EC"/>
</dbReference>
<evidence type="ECO:0000313" key="5">
    <source>
        <dbReference type="Proteomes" id="UP001206483"/>
    </source>
</evidence>
<dbReference type="SUPFAM" id="SSF50129">
    <property type="entry name" value="GroES-like"/>
    <property type="match status" value="1"/>
</dbReference>
<evidence type="ECO:0000256" key="2">
    <source>
        <dbReference type="ARBA" id="ARBA00023002"/>
    </source>
</evidence>
<organism evidence="4 5">
    <name type="scientific">Kitasatospora paracochleata</name>
    <dbReference type="NCBI Taxonomy" id="58354"/>
    <lineage>
        <taxon>Bacteria</taxon>
        <taxon>Bacillati</taxon>
        <taxon>Actinomycetota</taxon>
        <taxon>Actinomycetes</taxon>
        <taxon>Kitasatosporales</taxon>
        <taxon>Streptomycetaceae</taxon>
        <taxon>Kitasatospora</taxon>
    </lineage>
</organism>
<dbReference type="RefSeq" id="WP_253801665.1">
    <property type="nucleotide sequence ID" value="NZ_BAAAUB010000095.1"/>
</dbReference>
<gene>
    <name evidence="4" type="ORF">FHR36_005698</name>
</gene>
<name>A0ABT1J514_9ACTN</name>
<sequence length="326" mass="33296">MRAVRYTRTGGPEVLETVELPEPQPGPGEVAVDVTHAGVHFADVMFRRGQFPIDLPAVPGLQVAGTVAALGEGVTGLRVGQPVAAVPLGFGGHAERVVAGALTTVPLEGELAALAPATAAATAVNATTAVGTLRGAARITAGDRVLVTAASGALGTLLGQLARALGAALVVGAASTLERAERAVAAGGFDHGLPYGELARHTPDLTGGAGFDVVIDSVGGDLRGQVAPLLAVLGRHVVIGNAADHDLTLAANQVWYDSFTLAGYNLGGVAARRPDLFRAHLEEGLRLVADGTLRQEVEEIGWSDVARAHALLEERRGSGAYVLRVR</sequence>
<reference evidence="4 5" key="1">
    <citation type="submission" date="2022-06" db="EMBL/GenBank/DDBJ databases">
        <title>Sequencing the genomes of 1000 actinobacteria strains.</title>
        <authorList>
            <person name="Klenk H.-P."/>
        </authorList>
    </citation>
    <scope>NUCLEOTIDE SEQUENCE [LARGE SCALE GENOMIC DNA]</scope>
    <source>
        <strain evidence="4 5">DSM 41656</strain>
    </source>
</reference>
<evidence type="ECO:0000259" key="3">
    <source>
        <dbReference type="SMART" id="SM00829"/>
    </source>
</evidence>
<dbReference type="Pfam" id="PF08240">
    <property type="entry name" value="ADH_N"/>
    <property type="match status" value="1"/>
</dbReference>
<keyword evidence="1" id="KW-0521">NADP</keyword>
<dbReference type="Gene3D" id="3.40.50.720">
    <property type="entry name" value="NAD(P)-binding Rossmann-like Domain"/>
    <property type="match status" value="1"/>
</dbReference>
<dbReference type="EMBL" id="JAMZDX010000005">
    <property type="protein sequence ID" value="MCP2312532.1"/>
    <property type="molecule type" value="Genomic_DNA"/>
</dbReference>
<accession>A0ABT1J514</accession>
<dbReference type="SUPFAM" id="SSF51735">
    <property type="entry name" value="NAD(P)-binding Rossmann-fold domains"/>
    <property type="match status" value="1"/>
</dbReference>
<comment type="caution">
    <text evidence="4">The sequence shown here is derived from an EMBL/GenBank/DDBJ whole genome shotgun (WGS) entry which is preliminary data.</text>
</comment>
<dbReference type="Proteomes" id="UP001206483">
    <property type="component" value="Unassembled WGS sequence"/>
</dbReference>
<evidence type="ECO:0000256" key="1">
    <source>
        <dbReference type="ARBA" id="ARBA00022857"/>
    </source>
</evidence>
<proteinExistence type="predicted"/>
<dbReference type="SMART" id="SM00829">
    <property type="entry name" value="PKS_ER"/>
    <property type="match status" value="1"/>
</dbReference>